<evidence type="ECO:0000259" key="8">
    <source>
        <dbReference type="Pfam" id="PF12704"/>
    </source>
</evidence>
<dbReference type="InterPro" id="IPR025857">
    <property type="entry name" value="MacB_PCD"/>
</dbReference>
<reference evidence="9" key="2">
    <citation type="submission" date="2024-06" db="EMBL/GenBank/DDBJ databases">
        <authorList>
            <person name="Petrova K.O."/>
            <person name="Toshchakov S.V."/>
            <person name="Boltjanskaja Y.V."/>
            <person name="Kevbrin V."/>
        </authorList>
    </citation>
    <scope>NUCLEOTIDE SEQUENCE</scope>
    <source>
        <strain evidence="9">Z-910T</strain>
    </source>
</reference>
<keyword evidence="3 6" id="KW-0812">Transmembrane</keyword>
<evidence type="ECO:0000313" key="9">
    <source>
        <dbReference type="EMBL" id="XBX73909.1"/>
    </source>
</evidence>
<evidence type="ECO:0000256" key="5">
    <source>
        <dbReference type="ARBA" id="ARBA00023136"/>
    </source>
</evidence>
<dbReference type="RefSeq" id="WP_350342671.1">
    <property type="nucleotide sequence ID" value="NZ_CP158367.1"/>
</dbReference>
<gene>
    <name evidence="9" type="ORF">PRVXT_001925</name>
</gene>
<dbReference type="GO" id="GO:0005886">
    <property type="term" value="C:plasma membrane"/>
    <property type="evidence" value="ECO:0007669"/>
    <property type="project" value="UniProtKB-SubCell"/>
</dbReference>
<evidence type="ECO:0000256" key="4">
    <source>
        <dbReference type="ARBA" id="ARBA00022989"/>
    </source>
</evidence>
<evidence type="ECO:0000256" key="3">
    <source>
        <dbReference type="ARBA" id="ARBA00022692"/>
    </source>
</evidence>
<protein>
    <submittedName>
        <fullName evidence="9">ABC transporter permease</fullName>
    </submittedName>
</protein>
<evidence type="ECO:0000259" key="7">
    <source>
        <dbReference type="Pfam" id="PF02687"/>
    </source>
</evidence>
<keyword evidence="5 6" id="KW-0472">Membrane</keyword>
<feature type="transmembrane region" description="Helical" evidence="6">
    <location>
        <begin position="449"/>
        <end position="469"/>
    </location>
</feature>
<dbReference type="InterPro" id="IPR003838">
    <property type="entry name" value="ABC3_permease_C"/>
</dbReference>
<dbReference type="PANTHER" id="PTHR30572:SF9">
    <property type="entry name" value="ABC TRANSPORTER PERMEASE PROTEIN"/>
    <property type="match status" value="1"/>
</dbReference>
<accession>A0AAU7VIM3</accession>
<comment type="subcellular location">
    <subcellularLocation>
        <location evidence="1">Cell membrane</location>
        <topology evidence="1">Multi-pass membrane protein</topology>
    </subcellularLocation>
</comment>
<evidence type="ECO:0000256" key="6">
    <source>
        <dbReference type="SAM" id="Phobius"/>
    </source>
</evidence>
<dbReference type="PANTHER" id="PTHR30572">
    <property type="entry name" value="MEMBRANE COMPONENT OF TRANSPORTER-RELATED"/>
    <property type="match status" value="1"/>
</dbReference>
<organism evidence="9">
    <name type="scientific">Proteinivorax tanatarense</name>
    <dbReference type="NCBI Taxonomy" id="1260629"/>
    <lineage>
        <taxon>Bacteria</taxon>
        <taxon>Bacillati</taxon>
        <taxon>Bacillota</taxon>
        <taxon>Clostridia</taxon>
        <taxon>Eubacteriales</taxon>
        <taxon>Proteinivoracaceae</taxon>
        <taxon>Proteinivorax</taxon>
    </lineage>
</organism>
<evidence type="ECO:0000256" key="2">
    <source>
        <dbReference type="ARBA" id="ARBA00022475"/>
    </source>
</evidence>
<dbReference type="Pfam" id="PF02687">
    <property type="entry name" value="FtsX"/>
    <property type="match status" value="1"/>
</dbReference>
<name>A0AAU7VIM3_9FIRM</name>
<feature type="transmembrane region" description="Helical" evidence="6">
    <location>
        <begin position="361"/>
        <end position="385"/>
    </location>
</feature>
<keyword evidence="2" id="KW-1003">Cell membrane</keyword>
<feature type="transmembrane region" description="Helical" evidence="6">
    <location>
        <begin position="21"/>
        <end position="40"/>
    </location>
</feature>
<dbReference type="AlphaFoldDB" id="A0AAU7VIM3"/>
<reference evidence="9" key="1">
    <citation type="journal article" date="2013" name="Extremophiles">
        <title>Proteinivorax tanatarense gen. nov., sp. nov., an anaerobic, haloalkaliphilic, proteolytic bacterium isolated from a decaying algal bloom, and proposal of Proteinivoraceae fam. nov.</title>
        <authorList>
            <person name="Kevbrin V."/>
            <person name="Boltyanskaya Y."/>
            <person name="Zhilina T."/>
            <person name="Kolganova T."/>
            <person name="Lavrentjeva E."/>
            <person name="Kuznetsov B."/>
        </authorList>
    </citation>
    <scope>NUCLEOTIDE SEQUENCE</scope>
    <source>
        <strain evidence="9">Z-910T</strain>
    </source>
</reference>
<dbReference type="EMBL" id="CP158367">
    <property type="protein sequence ID" value="XBX73909.1"/>
    <property type="molecule type" value="Genomic_DNA"/>
</dbReference>
<feature type="transmembrane region" description="Helical" evidence="6">
    <location>
        <begin position="320"/>
        <end position="340"/>
    </location>
</feature>
<dbReference type="GO" id="GO:0022857">
    <property type="term" value="F:transmembrane transporter activity"/>
    <property type="evidence" value="ECO:0007669"/>
    <property type="project" value="TreeGrafter"/>
</dbReference>
<sequence>MGFLNRALLSVKRRKSKNITMLVIMTIILSLIVVGMNIIYATENASVFARETLGSYATLSYDFENAVLDEEKDFAPQIVDGEEAAKLAEHENVLYYNSIGYAYGVGGDIDIVGGSSVLESEVDFSASPLEPPNLAVVGVDNTELLNFFDDSYFNMAQGRHLTLDDQYSQVVVIEQELANQNNVTVGDTIEVKSADNQISYDLEIVGIYQAEQNRLSSRIENYGVQLSLISSSNRIYVPYDIAVNLRQNQVAAAGMNFTLPSLGTDRIIYYVDEPENVDVFIEDSQQYDLDWQSFKLDANERAYRYMVEPAERVASLAKRVILVTVIAGICILSLVLMLWVKERNYETGVFLSLGESKKKIIYQYLFEMLVVAVVAMFIAFIVGGFTSQHLSNRLMDRQFDDGEGAATIGQMLEERIISNANRAPGASSDDIKPIQELQVGTSFFEKLKIMIVSLGLMVLAVMMPLSNLMRYSPKSILSRGD</sequence>
<proteinExistence type="predicted"/>
<feature type="domain" description="MacB-like periplasmic core" evidence="8">
    <location>
        <begin position="133"/>
        <end position="246"/>
    </location>
</feature>
<evidence type="ECO:0000256" key="1">
    <source>
        <dbReference type="ARBA" id="ARBA00004651"/>
    </source>
</evidence>
<feature type="domain" description="ABC3 transporter permease C-terminal" evidence="7">
    <location>
        <begin position="321"/>
        <end position="392"/>
    </location>
</feature>
<dbReference type="InterPro" id="IPR050250">
    <property type="entry name" value="Macrolide_Exporter_MacB"/>
</dbReference>
<keyword evidence="4 6" id="KW-1133">Transmembrane helix</keyword>
<dbReference type="Pfam" id="PF12704">
    <property type="entry name" value="MacB_PCD"/>
    <property type="match status" value="1"/>
</dbReference>